<evidence type="ECO:0000313" key="2">
    <source>
        <dbReference type="Proteomes" id="UP000198211"/>
    </source>
</evidence>
<reference evidence="2" key="1">
    <citation type="submission" date="2017-03" db="EMBL/GenBank/DDBJ databases">
        <title>Phytopthora megakarya and P. palmivora, two closely related causual agents of cacao black pod achieved similar genome size and gene model numbers by different mechanisms.</title>
        <authorList>
            <person name="Ali S."/>
            <person name="Shao J."/>
            <person name="Larry D.J."/>
            <person name="Kronmiller B."/>
            <person name="Shen D."/>
            <person name="Strem M.D."/>
            <person name="Melnick R.L."/>
            <person name="Guiltinan M.J."/>
            <person name="Tyler B.M."/>
            <person name="Meinhardt L.W."/>
            <person name="Bailey B.A."/>
        </authorList>
    </citation>
    <scope>NUCLEOTIDE SEQUENCE [LARGE SCALE GENOMIC DNA]</scope>
    <source>
        <strain evidence="2">zdho120</strain>
    </source>
</reference>
<dbReference type="Proteomes" id="UP000198211">
    <property type="component" value="Unassembled WGS sequence"/>
</dbReference>
<gene>
    <name evidence="1" type="ORF">PHMEG_00016726</name>
</gene>
<sequence>MIVASTCVEDLMWARKLIKEMTGRSQPCSTLHADNQSTITVVSEHGNCKRMKSFAKHSRKIVELVEKQKLTVQYVPSAENIADIFMKTLGPQRFQGLRKLLNVEDVSAAVQGQSE</sequence>
<proteinExistence type="predicted"/>
<accession>A0A225VZN3</accession>
<protein>
    <recommendedName>
        <fullName evidence="3">Polyprotein</fullName>
    </recommendedName>
</protein>
<name>A0A225VZN3_9STRA</name>
<comment type="caution">
    <text evidence="1">The sequence shown here is derived from an EMBL/GenBank/DDBJ whole genome shotgun (WGS) entry which is preliminary data.</text>
</comment>
<evidence type="ECO:0000313" key="1">
    <source>
        <dbReference type="EMBL" id="OWZ10429.1"/>
    </source>
</evidence>
<organism evidence="1 2">
    <name type="scientific">Phytophthora megakarya</name>
    <dbReference type="NCBI Taxonomy" id="4795"/>
    <lineage>
        <taxon>Eukaryota</taxon>
        <taxon>Sar</taxon>
        <taxon>Stramenopiles</taxon>
        <taxon>Oomycota</taxon>
        <taxon>Peronosporomycetes</taxon>
        <taxon>Peronosporales</taxon>
        <taxon>Peronosporaceae</taxon>
        <taxon>Phytophthora</taxon>
    </lineage>
</organism>
<dbReference type="CDD" id="cd09272">
    <property type="entry name" value="RNase_HI_RT_Ty1"/>
    <property type="match status" value="1"/>
</dbReference>
<dbReference type="OrthoDB" id="91401at2759"/>
<keyword evidence="2" id="KW-1185">Reference proteome</keyword>
<dbReference type="EMBL" id="NBNE01002447">
    <property type="protein sequence ID" value="OWZ10429.1"/>
    <property type="molecule type" value="Genomic_DNA"/>
</dbReference>
<dbReference type="AlphaFoldDB" id="A0A225VZN3"/>
<evidence type="ECO:0008006" key="3">
    <source>
        <dbReference type="Google" id="ProtNLM"/>
    </source>
</evidence>